<protein>
    <submittedName>
        <fullName evidence="1">Uncharacterized protein</fullName>
    </submittedName>
</protein>
<comment type="caution">
    <text evidence="1">The sequence shown here is derived from an EMBL/GenBank/DDBJ whole genome shotgun (WGS) entry which is preliminary data.</text>
</comment>
<sequence>MGAVRTKRMGLFDTLFSSSTGDTVPQAQQPSQHEIFPEDKYNVAYAVAARREEIRALEHLLKADQTSPTALEAEPFLQDIIEDMERDREYSLRLRTSGEELVDDIRELIEHWDNQVDEQIGTIWWPIGADTTFRLYLHYLELRADAEDDQFSFPESAGQVHTLVQRGLSAMEDDDDSKLAVVHKRDIPWEEPAEDS</sequence>
<organism evidence="1 2">
    <name type="scientific">Haloarcula mannanilytica</name>
    <dbReference type="NCBI Taxonomy" id="2509225"/>
    <lineage>
        <taxon>Archaea</taxon>
        <taxon>Methanobacteriati</taxon>
        <taxon>Methanobacteriota</taxon>
        <taxon>Stenosarchaea group</taxon>
        <taxon>Halobacteria</taxon>
        <taxon>Halobacteriales</taxon>
        <taxon>Haloarculaceae</taxon>
        <taxon>Haloarcula</taxon>
    </lineage>
</organism>
<dbReference type="EMBL" id="BIXZ01000009">
    <property type="protein sequence ID" value="GCF15554.1"/>
    <property type="molecule type" value="Genomic_DNA"/>
</dbReference>
<dbReference type="Proteomes" id="UP000304382">
    <property type="component" value="Unassembled WGS sequence"/>
</dbReference>
<gene>
    <name evidence="1" type="ORF">Harman_34890</name>
</gene>
<name>A0A4C2ELW3_9EURY</name>
<evidence type="ECO:0000313" key="2">
    <source>
        <dbReference type="Proteomes" id="UP000304382"/>
    </source>
</evidence>
<dbReference type="OrthoDB" id="225507at2157"/>
<keyword evidence="2" id="KW-1185">Reference proteome</keyword>
<proteinExistence type="predicted"/>
<dbReference type="AlphaFoldDB" id="A0A4C2ELW3"/>
<evidence type="ECO:0000313" key="1">
    <source>
        <dbReference type="EMBL" id="GCF15554.1"/>
    </source>
</evidence>
<reference evidence="1 2" key="1">
    <citation type="submission" date="2019-02" db="EMBL/GenBank/DDBJ databases">
        <title>Haloarcula mannanilyticum sp. nov., a mannan degrading haloarchaeon isolated from commercial salt.</title>
        <authorList>
            <person name="Enomoto S."/>
            <person name="Shimane Y."/>
            <person name="Kamekura M."/>
            <person name="Ito T."/>
            <person name="Moriya O."/>
            <person name="Ihara K."/>
            <person name="Takahashi-Ando N."/>
            <person name="Fukushima Y."/>
            <person name="Yoshida Y."/>
            <person name="Usama R."/>
            <person name="Takai K."/>
            <person name="Minegishi H."/>
        </authorList>
    </citation>
    <scope>NUCLEOTIDE SEQUENCE [LARGE SCALE GENOMIC DNA]</scope>
    <source>
        <strain evidence="1 2">MD130-1</strain>
    </source>
</reference>
<accession>A0A4C2ELW3</accession>